<sequence>MESEDVMTEQEKKELLDELEKRMDEKYKGCLIREDVATTLKVPREKMVQR</sequence>
<protein>
    <submittedName>
        <fullName evidence="1">Uncharacterized protein</fullName>
    </submittedName>
</protein>
<dbReference type="EMBL" id="BK032768">
    <property type="protein sequence ID" value="DAF59320.1"/>
    <property type="molecule type" value="Genomic_DNA"/>
</dbReference>
<proteinExistence type="predicted"/>
<reference evidence="1" key="1">
    <citation type="journal article" date="2021" name="Proc. Natl. Acad. Sci. U.S.A.">
        <title>A Catalog of Tens of Thousands of Viruses from Human Metagenomes Reveals Hidden Associations with Chronic Diseases.</title>
        <authorList>
            <person name="Tisza M.J."/>
            <person name="Buck C.B."/>
        </authorList>
    </citation>
    <scope>NUCLEOTIDE SEQUENCE</scope>
    <source>
        <strain evidence="1">CtAsH36</strain>
    </source>
</reference>
<evidence type="ECO:0000313" key="1">
    <source>
        <dbReference type="EMBL" id="DAF59320.1"/>
    </source>
</evidence>
<organism evidence="1">
    <name type="scientific">Siphoviridae sp. ctAsH36</name>
    <dbReference type="NCBI Taxonomy" id="2827799"/>
    <lineage>
        <taxon>Viruses</taxon>
        <taxon>Duplodnaviria</taxon>
        <taxon>Heunggongvirae</taxon>
        <taxon>Uroviricota</taxon>
        <taxon>Caudoviricetes</taxon>
    </lineage>
</organism>
<name>A0A8S5T875_9CAUD</name>
<accession>A0A8S5T875</accession>